<keyword evidence="2" id="KW-1133">Transmembrane helix</keyword>
<feature type="transmembrane region" description="Helical" evidence="2">
    <location>
        <begin position="176"/>
        <end position="195"/>
    </location>
</feature>
<evidence type="ECO:0008006" key="5">
    <source>
        <dbReference type="Google" id="ProtNLM"/>
    </source>
</evidence>
<keyword evidence="2" id="KW-0472">Membrane</keyword>
<accession>W8RWM5</accession>
<dbReference type="STRING" id="1294273.roselon_03346"/>
<reference evidence="3 4" key="1">
    <citation type="submission" date="2013-03" db="EMBL/GenBank/DDBJ databases">
        <authorList>
            <person name="Fiebig A."/>
            <person name="Goeker M."/>
            <person name="Klenk H.-P.P."/>
        </authorList>
    </citation>
    <scope>NUCLEOTIDE SEQUENCE [LARGE SCALE GENOMIC DNA]</scope>
    <source>
        <strain evidence="4">DSM 19469</strain>
    </source>
</reference>
<dbReference type="EMBL" id="CP004372">
    <property type="protein sequence ID" value="AHM05604.1"/>
    <property type="molecule type" value="Genomic_DNA"/>
</dbReference>
<organism evidence="3 4">
    <name type="scientific">Roseicyclus elongatus DSM 19469</name>
    <dbReference type="NCBI Taxonomy" id="1294273"/>
    <lineage>
        <taxon>Bacteria</taxon>
        <taxon>Pseudomonadati</taxon>
        <taxon>Pseudomonadota</taxon>
        <taxon>Alphaproteobacteria</taxon>
        <taxon>Rhodobacterales</taxon>
        <taxon>Roseobacteraceae</taxon>
        <taxon>Roseicyclus</taxon>
    </lineage>
</organism>
<dbReference type="KEGG" id="red:roselon_03346"/>
<feature type="transmembrane region" description="Helical" evidence="2">
    <location>
        <begin position="90"/>
        <end position="110"/>
    </location>
</feature>
<gene>
    <name evidence="3" type="ORF">roselon_03346</name>
</gene>
<evidence type="ECO:0000256" key="2">
    <source>
        <dbReference type="SAM" id="Phobius"/>
    </source>
</evidence>
<name>W8RWM5_9RHOB</name>
<protein>
    <recommendedName>
        <fullName evidence="5">5-bromo-4-chloroindolyl phosphate hydrolysis protein</fullName>
    </recommendedName>
</protein>
<evidence type="ECO:0000313" key="3">
    <source>
        <dbReference type="EMBL" id="AHM05604.1"/>
    </source>
</evidence>
<dbReference type="InterPro" id="IPR018770">
    <property type="entry name" value="ChloroindolylP_hydrolase"/>
</dbReference>
<dbReference type="eggNOG" id="COG4915">
    <property type="taxonomic scope" value="Bacteria"/>
</dbReference>
<dbReference type="Pfam" id="PF10112">
    <property type="entry name" value="Halogen_Hydrol"/>
    <property type="match status" value="1"/>
</dbReference>
<evidence type="ECO:0000256" key="1">
    <source>
        <dbReference type="SAM" id="Coils"/>
    </source>
</evidence>
<proteinExistence type="predicted"/>
<keyword evidence="4" id="KW-1185">Reference proteome</keyword>
<feature type="transmembrane region" description="Helical" evidence="2">
    <location>
        <begin position="154"/>
        <end position="170"/>
    </location>
</feature>
<dbReference type="HOGENOM" id="CLU_082711_0_0_5"/>
<keyword evidence="1" id="KW-0175">Coiled coil</keyword>
<sequence>MRAALGLKRQRGEHEFEFSAGRGLFRADDHHPDGHFRRVRGALIMAKRYGGEFSPKGQRDGTPSREMVTAERITHANFAGRKPLRHGAKINMMFVLPLLTFLSAFFQPVAAMATDLAGAAALLLAAWLTRDGVRAEDAFNERVIARRPAIPRKIFGAGLTGIGVFLLVFGGQWNLIAGLLIGIIAAALHLFSFGLDPLQDKGLEGVDRHQTDRIARKIEEAERVLDEMTAAIKRARDREIEGRVARFEETVRAMFRQVEADPRDLTASRRYLGVYLQGARDATVQFADLYERNRDTSVRADYLAFLDDMETNFALRTQKMLTDDRASLDIEIEVLRERLNRENLRTEG</sequence>
<evidence type="ECO:0000313" key="4">
    <source>
        <dbReference type="Proteomes" id="UP000019593"/>
    </source>
</evidence>
<dbReference type="AlphaFoldDB" id="W8RWM5"/>
<dbReference type="Proteomes" id="UP000019593">
    <property type="component" value="Chromosome"/>
</dbReference>
<feature type="coiled-coil region" evidence="1">
    <location>
        <begin position="211"/>
        <end position="238"/>
    </location>
</feature>
<dbReference type="PATRIC" id="fig|1294273.3.peg.3304"/>
<keyword evidence="2" id="KW-0812">Transmembrane</keyword>